<name>A0A9D4WRG9_PEA</name>
<gene>
    <name evidence="2" type="ORF">KIW84_052191</name>
</gene>
<dbReference type="AlphaFoldDB" id="A0A9D4WRG9"/>
<dbReference type="Gramene" id="Psat05G0219100-T1">
    <property type="protein sequence ID" value="KAI5405316.1"/>
    <property type="gene ID" value="KIW84_052191"/>
</dbReference>
<comment type="caution">
    <text evidence="2">The sequence shown here is derived from an EMBL/GenBank/DDBJ whole genome shotgun (WGS) entry which is preliminary data.</text>
</comment>
<keyword evidence="3" id="KW-1185">Reference proteome</keyword>
<evidence type="ECO:0000256" key="1">
    <source>
        <dbReference type="SAM" id="SignalP"/>
    </source>
</evidence>
<dbReference type="EMBL" id="JAMSHJ010000005">
    <property type="protein sequence ID" value="KAI5405316.1"/>
    <property type="molecule type" value="Genomic_DNA"/>
</dbReference>
<dbReference type="Proteomes" id="UP001058974">
    <property type="component" value="Chromosome 5"/>
</dbReference>
<dbReference type="Gene3D" id="3.40.50.1820">
    <property type="entry name" value="alpha/beta hydrolase"/>
    <property type="match status" value="1"/>
</dbReference>
<organism evidence="2 3">
    <name type="scientific">Pisum sativum</name>
    <name type="common">Garden pea</name>
    <name type="synonym">Lathyrus oleraceus</name>
    <dbReference type="NCBI Taxonomy" id="3888"/>
    <lineage>
        <taxon>Eukaryota</taxon>
        <taxon>Viridiplantae</taxon>
        <taxon>Streptophyta</taxon>
        <taxon>Embryophyta</taxon>
        <taxon>Tracheophyta</taxon>
        <taxon>Spermatophyta</taxon>
        <taxon>Magnoliopsida</taxon>
        <taxon>eudicotyledons</taxon>
        <taxon>Gunneridae</taxon>
        <taxon>Pentapetalae</taxon>
        <taxon>rosids</taxon>
        <taxon>fabids</taxon>
        <taxon>Fabales</taxon>
        <taxon>Fabaceae</taxon>
        <taxon>Papilionoideae</taxon>
        <taxon>50 kb inversion clade</taxon>
        <taxon>NPAAA clade</taxon>
        <taxon>Hologalegina</taxon>
        <taxon>IRL clade</taxon>
        <taxon>Fabeae</taxon>
        <taxon>Lathyrus</taxon>
    </lineage>
</organism>
<dbReference type="SUPFAM" id="SSF53474">
    <property type="entry name" value="alpha/beta-Hydrolases"/>
    <property type="match status" value="1"/>
</dbReference>
<dbReference type="GO" id="GO:0009941">
    <property type="term" value="C:chloroplast envelope"/>
    <property type="evidence" value="ECO:0007669"/>
    <property type="project" value="TreeGrafter"/>
</dbReference>
<dbReference type="InterPro" id="IPR029058">
    <property type="entry name" value="AB_hydrolase_fold"/>
</dbReference>
<evidence type="ECO:0000313" key="3">
    <source>
        <dbReference type="Proteomes" id="UP001058974"/>
    </source>
</evidence>
<keyword evidence="1" id="KW-0732">Signal</keyword>
<evidence type="ECO:0000313" key="2">
    <source>
        <dbReference type="EMBL" id="KAI5405316.1"/>
    </source>
</evidence>
<feature type="chain" id="PRO_5039074267" evidence="1">
    <location>
        <begin position="18"/>
        <end position="156"/>
    </location>
</feature>
<sequence length="156" mass="17340">MCLPIILLHGFGASVFSWKQVMKPLAEATCSKVLAFDRPTFELTSRVNLSSGDARQCVGYNIFHGYECGMVMNLILIHHGHGGLLVMNQGMERPRFKGMVKAGFMVGKLMQRQGLQQENFGLCNACKAYGWQGKMTKLTGQVKLKANLQKHGISYL</sequence>
<feature type="signal peptide" evidence="1">
    <location>
        <begin position="1"/>
        <end position="17"/>
    </location>
</feature>
<dbReference type="PANTHER" id="PTHR43689:SF1">
    <property type="entry name" value="ALPHA_BETA-HYDROLASES SUPERFAMILY PROTEIN"/>
    <property type="match status" value="1"/>
</dbReference>
<protein>
    <submittedName>
        <fullName evidence="2">Uncharacterized protein</fullName>
    </submittedName>
</protein>
<reference evidence="2 3" key="1">
    <citation type="journal article" date="2022" name="Nat. Genet.">
        <title>Improved pea reference genome and pan-genome highlight genomic features and evolutionary characteristics.</title>
        <authorList>
            <person name="Yang T."/>
            <person name="Liu R."/>
            <person name="Luo Y."/>
            <person name="Hu S."/>
            <person name="Wang D."/>
            <person name="Wang C."/>
            <person name="Pandey M.K."/>
            <person name="Ge S."/>
            <person name="Xu Q."/>
            <person name="Li N."/>
            <person name="Li G."/>
            <person name="Huang Y."/>
            <person name="Saxena R.K."/>
            <person name="Ji Y."/>
            <person name="Li M."/>
            <person name="Yan X."/>
            <person name="He Y."/>
            <person name="Liu Y."/>
            <person name="Wang X."/>
            <person name="Xiang C."/>
            <person name="Varshney R.K."/>
            <person name="Ding H."/>
            <person name="Gao S."/>
            <person name="Zong X."/>
        </authorList>
    </citation>
    <scope>NUCLEOTIDE SEQUENCE [LARGE SCALE GENOMIC DNA]</scope>
    <source>
        <strain evidence="2 3">cv. Zhongwan 6</strain>
    </source>
</reference>
<proteinExistence type="predicted"/>
<accession>A0A9D4WRG9</accession>
<dbReference type="PANTHER" id="PTHR43689">
    <property type="entry name" value="HYDROLASE"/>
    <property type="match status" value="1"/>
</dbReference>